<gene>
    <name evidence="1" type="ORF">E0F88_16655</name>
</gene>
<dbReference type="AlphaFoldDB" id="A0A4R5DUZ4"/>
<dbReference type="Proteomes" id="UP000294850">
    <property type="component" value="Unassembled WGS sequence"/>
</dbReference>
<dbReference type="CDD" id="cd00063">
    <property type="entry name" value="FN3"/>
    <property type="match status" value="1"/>
</dbReference>
<evidence type="ECO:0008006" key="3">
    <source>
        <dbReference type="Google" id="ProtNLM"/>
    </source>
</evidence>
<comment type="caution">
    <text evidence="1">The sequence shown here is derived from an EMBL/GenBank/DDBJ whole genome shotgun (WGS) entry which is preliminary data.</text>
</comment>
<organism evidence="1 2">
    <name type="scientific">Dyadobacter psychrotolerans</name>
    <dbReference type="NCBI Taxonomy" id="2541721"/>
    <lineage>
        <taxon>Bacteria</taxon>
        <taxon>Pseudomonadati</taxon>
        <taxon>Bacteroidota</taxon>
        <taxon>Cytophagia</taxon>
        <taxon>Cytophagales</taxon>
        <taxon>Spirosomataceae</taxon>
        <taxon>Dyadobacter</taxon>
    </lineage>
</organism>
<dbReference type="InterPro" id="IPR036116">
    <property type="entry name" value="FN3_sf"/>
</dbReference>
<sequence length="677" mass="74803">MKLTKLISVTILIVSSIPCLGQLGIKEGKDAVYVYLADRRLSAQTPMQSITGVNLYRAVGNEGFKSIGRVQSAITPEDFKRVAGDDILKNIQTQKKLKSQQEAWEFVRKNPLLTDYGIIVLSPDFSVAMGAAYKDEEVKKAGAKSVRYKAEFINVDGSVNKTAEASLTLGLPPVIKKPILGEVIEADSSVVVSWKLDVATSPDVMLGQIWLREKANAPFKKAGYAFANRDEKNQNITFTWQQQVKPALSYGLYLEPLTLLNLPGPLSDTVSLISRNFRNLAQIPIASTKDTSNGIFISWKTVGDISFLGGIVIERSKLPSEGFALLDTIPASATSYTDVRVLPNTLYHYRFKMLSIRGSLSEPSAYVSHRMFVKKRAIEAPEGVKIIYNKTGNAIISWKPVPSPEVSGYQVFRTLQGNEQFEQVSNLLQDSVFLDTTVHNSRLVYKYAIKTLNYENRTSELSKVVFSSPATAILPKTPYDIEGYAEPGKITLRWKDMVAYDAYIRGYTVYRKALGAGSKPKETELSAQALLADGFRKISQELLQEVVFVDKTATPGISYAYAVTATDQLGIEGNALGAKKMETPRFALRAPEIYVRPTSKGIEITWNDVLVPGIDKYLLFTRTTAQKEPTLLAEIQPGKEVFVNSAAKAGQQYFYTMQVSGKGIKSPPGTEKSARRD</sequence>
<dbReference type="InterPro" id="IPR013783">
    <property type="entry name" value="Ig-like_fold"/>
</dbReference>
<dbReference type="OrthoDB" id="782387at2"/>
<keyword evidence="2" id="KW-1185">Reference proteome</keyword>
<accession>A0A4R5DUZ4</accession>
<evidence type="ECO:0000313" key="2">
    <source>
        <dbReference type="Proteomes" id="UP000294850"/>
    </source>
</evidence>
<dbReference type="InterPro" id="IPR003961">
    <property type="entry name" value="FN3_dom"/>
</dbReference>
<reference evidence="1 2" key="1">
    <citation type="submission" date="2019-03" db="EMBL/GenBank/DDBJ databases">
        <title>Dyadobacter AR-3-6 sp. nov., isolated from arctic soil.</title>
        <authorList>
            <person name="Chaudhary D.K."/>
        </authorList>
    </citation>
    <scope>NUCLEOTIDE SEQUENCE [LARGE SCALE GENOMIC DNA]</scope>
    <source>
        <strain evidence="1 2">AR-3-6</strain>
    </source>
</reference>
<name>A0A4R5DUZ4_9BACT</name>
<dbReference type="Gene3D" id="2.60.40.10">
    <property type="entry name" value="Immunoglobulins"/>
    <property type="match status" value="3"/>
</dbReference>
<dbReference type="EMBL" id="SMFL01000005">
    <property type="protein sequence ID" value="TDE14813.1"/>
    <property type="molecule type" value="Genomic_DNA"/>
</dbReference>
<evidence type="ECO:0000313" key="1">
    <source>
        <dbReference type="EMBL" id="TDE14813.1"/>
    </source>
</evidence>
<dbReference type="SUPFAM" id="SSF49265">
    <property type="entry name" value="Fibronectin type III"/>
    <property type="match status" value="2"/>
</dbReference>
<protein>
    <recommendedName>
        <fullName evidence="3">Fibronectin type III domain-containing protein</fullName>
    </recommendedName>
</protein>
<dbReference type="RefSeq" id="WP_131959397.1">
    <property type="nucleotide sequence ID" value="NZ_SMFL01000005.1"/>
</dbReference>
<proteinExistence type="predicted"/>